<dbReference type="PANTHER" id="PTHR31672">
    <property type="entry name" value="BNACNNG10540D PROTEIN"/>
    <property type="match status" value="1"/>
</dbReference>
<organism evidence="2 3">
    <name type="scientific">Camelina sativa</name>
    <name type="common">False flax</name>
    <name type="synonym">Myagrum sativum</name>
    <dbReference type="NCBI Taxonomy" id="90675"/>
    <lineage>
        <taxon>Eukaryota</taxon>
        <taxon>Viridiplantae</taxon>
        <taxon>Streptophyta</taxon>
        <taxon>Embryophyta</taxon>
        <taxon>Tracheophyta</taxon>
        <taxon>Spermatophyta</taxon>
        <taxon>Magnoliopsida</taxon>
        <taxon>eudicotyledons</taxon>
        <taxon>Gunneridae</taxon>
        <taxon>Pentapetalae</taxon>
        <taxon>rosids</taxon>
        <taxon>malvids</taxon>
        <taxon>Brassicales</taxon>
        <taxon>Brassicaceae</taxon>
        <taxon>Camelineae</taxon>
        <taxon>Camelina</taxon>
    </lineage>
</organism>
<evidence type="ECO:0000259" key="1">
    <source>
        <dbReference type="SMART" id="SM00256"/>
    </source>
</evidence>
<dbReference type="RefSeq" id="XP_019092423.1">
    <property type="nucleotide sequence ID" value="XM_019236878.1"/>
</dbReference>
<feature type="domain" description="F-box" evidence="1">
    <location>
        <begin position="11"/>
        <end position="52"/>
    </location>
</feature>
<dbReference type="PANTHER" id="PTHR31672:SF13">
    <property type="entry name" value="F-BOX PROTEIN CPR30-LIKE"/>
    <property type="match status" value="1"/>
</dbReference>
<dbReference type="Proteomes" id="UP000694864">
    <property type="component" value="Chromosome 15"/>
</dbReference>
<dbReference type="InterPro" id="IPR006527">
    <property type="entry name" value="F-box-assoc_dom_typ1"/>
</dbReference>
<dbReference type="CDD" id="cd22157">
    <property type="entry name" value="F-box_AtFBW1-like"/>
    <property type="match status" value="1"/>
</dbReference>
<dbReference type="Pfam" id="PF00646">
    <property type="entry name" value="F-box"/>
    <property type="match status" value="1"/>
</dbReference>
<accession>A0ABM1R085</accession>
<dbReference type="InterPro" id="IPR036047">
    <property type="entry name" value="F-box-like_dom_sf"/>
</dbReference>
<proteinExistence type="predicted"/>
<sequence>MSNLPKDFSDLPRDLAEEVLSKVVPVTSVRRVRSTCKKWNTLTRRRSFKKKHLGGQAKLAAKKREFMVVVMMDFRVYLMRVNLHTKVEFCIERQGTLIFPDASDQILVRQVFHCDGLLLCILKDNPRLVVFNPYCGGQPRWIEATYSSYHRWQNFCYALGYNSSTKSHKILSLFMSDDHEGPEVVEFKIYDLNSCDSSWRLAVLFQREDSLQMEIWVTTKIAPNSVSWSSNFFLSVNTKVLTTVDDEAFMFTYMSSQFFIDEVKKVAVVFDRCKDSRMMRYTAYIIGQDGSFKEVDLGESLDQFRAPFVCPYVPSAMQLE</sequence>
<evidence type="ECO:0000313" key="2">
    <source>
        <dbReference type="Proteomes" id="UP000694864"/>
    </source>
</evidence>
<dbReference type="SUPFAM" id="SSF81383">
    <property type="entry name" value="F-box domain"/>
    <property type="match status" value="1"/>
</dbReference>
<gene>
    <name evidence="3" type="primary">LOC104748282</name>
</gene>
<dbReference type="NCBIfam" id="TIGR01640">
    <property type="entry name" value="F_box_assoc_1"/>
    <property type="match status" value="1"/>
</dbReference>
<dbReference type="GeneID" id="104748282"/>
<dbReference type="InterPro" id="IPR050796">
    <property type="entry name" value="SCF_F-box_component"/>
</dbReference>
<dbReference type="InterPro" id="IPR017451">
    <property type="entry name" value="F-box-assoc_interact_dom"/>
</dbReference>
<dbReference type="Pfam" id="PF07734">
    <property type="entry name" value="FBA_1"/>
    <property type="match status" value="1"/>
</dbReference>
<reference evidence="3" key="2">
    <citation type="submission" date="2025-08" db="UniProtKB">
        <authorList>
            <consortium name="RefSeq"/>
        </authorList>
    </citation>
    <scope>IDENTIFICATION</scope>
    <source>
        <tissue evidence="3">Leaf</tissue>
    </source>
</reference>
<protein>
    <submittedName>
        <fullName evidence="3">F-box protein At3g23420</fullName>
    </submittedName>
</protein>
<dbReference type="InterPro" id="IPR001810">
    <property type="entry name" value="F-box_dom"/>
</dbReference>
<dbReference type="SMART" id="SM00256">
    <property type="entry name" value="FBOX"/>
    <property type="match status" value="1"/>
</dbReference>
<evidence type="ECO:0000313" key="3">
    <source>
        <dbReference type="RefSeq" id="XP_019092423.1"/>
    </source>
</evidence>
<keyword evidence="2" id="KW-1185">Reference proteome</keyword>
<reference evidence="2" key="1">
    <citation type="journal article" date="2014" name="Nat. Commun.">
        <title>The emerging biofuel crop Camelina sativa retains a highly undifferentiated hexaploid genome structure.</title>
        <authorList>
            <person name="Kagale S."/>
            <person name="Koh C."/>
            <person name="Nixon J."/>
            <person name="Bollina V."/>
            <person name="Clarke W.E."/>
            <person name="Tuteja R."/>
            <person name="Spillane C."/>
            <person name="Robinson S.J."/>
            <person name="Links M.G."/>
            <person name="Clarke C."/>
            <person name="Higgins E.E."/>
            <person name="Huebert T."/>
            <person name="Sharpe A.G."/>
            <person name="Parkin I.A."/>
        </authorList>
    </citation>
    <scope>NUCLEOTIDE SEQUENCE [LARGE SCALE GENOMIC DNA]</scope>
    <source>
        <strain evidence="2">cv. DH55</strain>
    </source>
</reference>
<name>A0ABM1R085_CAMSA</name>